<evidence type="ECO:0000256" key="2">
    <source>
        <dbReference type="SAM" id="MobiDB-lite"/>
    </source>
</evidence>
<dbReference type="AlphaFoldDB" id="A0A553NIY9"/>
<dbReference type="PANTHER" id="PTHR16095">
    <property type="entry name" value="TRANSMEMBRANE PROTEIN 143 FAMILY MEMBER"/>
    <property type="match status" value="1"/>
</dbReference>
<accession>A0A553NIY9</accession>
<reference evidence="3 4" key="1">
    <citation type="journal article" date="2019" name="Sci. Data">
        <title>Hybrid genome assembly and annotation of Danionella translucida.</title>
        <authorList>
            <person name="Kadobianskyi M."/>
            <person name="Schulze L."/>
            <person name="Schuelke M."/>
            <person name="Judkewitz B."/>
        </authorList>
    </citation>
    <scope>NUCLEOTIDE SEQUENCE [LARGE SCALE GENOMIC DNA]</scope>
    <source>
        <strain evidence="3 4">Bolton</strain>
    </source>
</reference>
<organism evidence="3 4">
    <name type="scientific">Danionella cerebrum</name>
    <dbReference type="NCBI Taxonomy" id="2873325"/>
    <lineage>
        <taxon>Eukaryota</taxon>
        <taxon>Metazoa</taxon>
        <taxon>Chordata</taxon>
        <taxon>Craniata</taxon>
        <taxon>Vertebrata</taxon>
        <taxon>Euteleostomi</taxon>
        <taxon>Actinopterygii</taxon>
        <taxon>Neopterygii</taxon>
        <taxon>Teleostei</taxon>
        <taxon>Ostariophysi</taxon>
        <taxon>Cypriniformes</taxon>
        <taxon>Danionidae</taxon>
        <taxon>Danioninae</taxon>
        <taxon>Danionella</taxon>
    </lineage>
</organism>
<feature type="region of interest" description="Disordered" evidence="2">
    <location>
        <begin position="44"/>
        <end position="78"/>
    </location>
</feature>
<name>A0A553NIY9_9TELE</name>
<dbReference type="PANTHER" id="PTHR16095:SF9">
    <property type="entry name" value="PROLINE AND SERINE-RICH PROTEIN 2"/>
    <property type="match status" value="1"/>
</dbReference>
<feature type="region of interest" description="Disordered" evidence="2">
    <location>
        <begin position="329"/>
        <end position="355"/>
    </location>
</feature>
<evidence type="ECO:0000313" key="4">
    <source>
        <dbReference type="Proteomes" id="UP000316079"/>
    </source>
</evidence>
<gene>
    <name evidence="3" type="ORF">DNTS_023142</name>
</gene>
<protein>
    <recommendedName>
        <fullName evidence="5">Proline and serine-rich protein 2</fullName>
    </recommendedName>
</protein>
<sequence>MDVHLHNRHSAPHYGRNPEDYLHYLSPEERESILFFEETIHSIEEDEEPQETRPGLEFKPDPNPLHLESNLDVSHSSEYNPYDNVPIKLEHHLESNTELDRNLDQYQDRLSPLGSSAPHSPVDHDIIDLVHPAPNERRHSNSMPILPDFQYLMPPPETHVEEKPKRESHFDSPHQPPPGSIPTPVVIASKIAEHQGTSSTLSSLITQRRSSLELIPSKQGPPTHAKPMRLPENITMLLGSRENLHQTIANEAFSLQERRAQMLSNLTSLAHPLEGGEPACVRNTPLRSVSFHDPTPDKSRMEALSKLGLAQRRTQSIVRSRDAGLDTKKTALHFNPNPDVQAMDSTDSVRPKSTSSPILTTAEVTQSAFNSFGGKSITLNPTSSFKSDLPQISTHKIEAPEVHLNNFGGRSRVMGPSESNHGVRSQIFTPENSSLNSIPNEESSRWRPSMSKPSQFDAPPPKSEDPSRGRTLHSEQSMDKQSEDPPKWRTSQPETSVSKPFKSETHTNKSTTLIPTPAPRPLHHPPATNPVEIRRKSLPKPAFRSQGITVQFSGRGTTDEQRRDALRKLGLLRDNH</sequence>
<feature type="region of interest" description="Disordered" evidence="2">
    <location>
        <begin position="154"/>
        <end position="180"/>
    </location>
</feature>
<dbReference type="Proteomes" id="UP000316079">
    <property type="component" value="Unassembled WGS sequence"/>
</dbReference>
<evidence type="ECO:0008006" key="5">
    <source>
        <dbReference type="Google" id="ProtNLM"/>
    </source>
</evidence>
<keyword evidence="4" id="KW-1185">Reference proteome</keyword>
<feature type="compositionally biased region" description="Basic and acidic residues" evidence="2">
    <location>
        <begin position="557"/>
        <end position="576"/>
    </location>
</feature>
<proteinExistence type="predicted"/>
<dbReference type="EMBL" id="SRMA01026922">
    <property type="protein sequence ID" value="TRY65396.1"/>
    <property type="molecule type" value="Genomic_DNA"/>
</dbReference>
<feature type="compositionally biased region" description="Basic and acidic residues" evidence="2">
    <location>
        <begin position="462"/>
        <end position="487"/>
    </location>
</feature>
<evidence type="ECO:0000256" key="1">
    <source>
        <dbReference type="ARBA" id="ARBA00022553"/>
    </source>
</evidence>
<dbReference type="OrthoDB" id="8725016at2759"/>
<feature type="compositionally biased region" description="Polar residues" evidence="2">
    <location>
        <begin position="343"/>
        <end position="355"/>
    </location>
</feature>
<feature type="compositionally biased region" description="Polar residues" evidence="2">
    <location>
        <begin position="489"/>
        <end position="498"/>
    </location>
</feature>
<keyword evidence="1" id="KW-0597">Phosphoprotein</keyword>
<feature type="region of interest" description="Disordered" evidence="2">
    <location>
        <begin position="400"/>
        <end position="576"/>
    </location>
</feature>
<dbReference type="STRING" id="623744.A0A553NIY9"/>
<feature type="compositionally biased region" description="Basic and acidic residues" evidence="2">
    <location>
        <begin position="50"/>
        <end position="60"/>
    </location>
</feature>
<evidence type="ECO:0000313" key="3">
    <source>
        <dbReference type="EMBL" id="TRY65396.1"/>
    </source>
</evidence>
<feature type="compositionally biased region" description="Polar residues" evidence="2">
    <location>
        <begin position="546"/>
        <end position="556"/>
    </location>
</feature>
<comment type="caution">
    <text evidence="3">The sequence shown here is derived from an EMBL/GenBank/DDBJ whole genome shotgun (WGS) entry which is preliminary data.</text>
</comment>
<feature type="compositionally biased region" description="Polar residues" evidence="2">
    <location>
        <begin position="417"/>
        <end position="441"/>
    </location>
</feature>
<feature type="compositionally biased region" description="Basic and acidic residues" evidence="2">
    <location>
        <begin position="158"/>
        <end position="172"/>
    </location>
</feature>